<gene>
    <name evidence="12" type="ORF">SAMN05421737_106160</name>
</gene>
<dbReference type="AlphaFoldDB" id="A0A1G6K177"/>
<keyword evidence="4 10" id="KW-0547">Nucleotide-binding</keyword>
<evidence type="ECO:0000256" key="11">
    <source>
        <dbReference type="RuleBase" id="RU003781"/>
    </source>
</evidence>
<dbReference type="STRING" id="1464122.SAMN05421737_106160"/>
<dbReference type="Proteomes" id="UP000242662">
    <property type="component" value="Unassembled WGS sequence"/>
</dbReference>
<name>A0A1G6K177_9BACI</name>
<dbReference type="FunFam" id="3.90.950.10:FF:000001">
    <property type="entry name" value="dITP/XTP pyrophosphatase"/>
    <property type="match status" value="1"/>
</dbReference>
<dbReference type="OrthoDB" id="9807456at2"/>
<dbReference type="PANTHER" id="PTHR11067:SF9">
    <property type="entry name" value="INOSINE TRIPHOSPHATE PYROPHOSPHATASE"/>
    <property type="match status" value="1"/>
</dbReference>
<dbReference type="PANTHER" id="PTHR11067">
    <property type="entry name" value="INOSINE TRIPHOSPHATE PYROPHOSPHATASE/HAM1 PROTEIN"/>
    <property type="match status" value="1"/>
</dbReference>
<evidence type="ECO:0000256" key="2">
    <source>
        <dbReference type="ARBA" id="ARBA00011738"/>
    </source>
</evidence>
<dbReference type="EMBL" id="FMYM01000006">
    <property type="protein sequence ID" value="SDC24734.1"/>
    <property type="molecule type" value="Genomic_DNA"/>
</dbReference>
<evidence type="ECO:0000256" key="4">
    <source>
        <dbReference type="ARBA" id="ARBA00022741"/>
    </source>
</evidence>
<feature type="binding site" evidence="10">
    <location>
        <begin position="8"/>
        <end position="13"/>
    </location>
    <ligand>
        <name>substrate</name>
    </ligand>
</feature>
<comment type="function">
    <text evidence="10">Pyrophosphatase that catalyzes the hydrolysis of nucleoside triphosphates to their monophosphate derivatives, with a high preference for the non-canonical purine nucleotides XTP (xanthosine triphosphate), dITP (deoxyinosine triphosphate) and ITP. Seems to function as a house-cleaning enzyme that removes non-canonical purine nucleotides from the nucleotide pool, thus preventing their incorporation into DNA/RNA and avoiding chromosomal lesions.</text>
</comment>
<keyword evidence="7 10" id="KW-0546">Nucleotide metabolism</keyword>
<evidence type="ECO:0000256" key="10">
    <source>
        <dbReference type="HAMAP-Rule" id="MF_01405"/>
    </source>
</evidence>
<comment type="catalytic activity">
    <reaction evidence="8 10">
        <text>dITP + H2O = dIMP + diphosphate + H(+)</text>
        <dbReference type="Rhea" id="RHEA:28342"/>
        <dbReference type="ChEBI" id="CHEBI:15377"/>
        <dbReference type="ChEBI" id="CHEBI:15378"/>
        <dbReference type="ChEBI" id="CHEBI:33019"/>
        <dbReference type="ChEBI" id="CHEBI:61194"/>
        <dbReference type="ChEBI" id="CHEBI:61382"/>
        <dbReference type="EC" id="3.6.1.66"/>
    </reaction>
</comment>
<evidence type="ECO:0000256" key="3">
    <source>
        <dbReference type="ARBA" id="ARBA00022723"/>
    </source>
</evidence>
<dbReference type="GO" id="GO:0035870">
    <property type="term" value="F:dITP diphosphatase activity"/>
    <property type="evidence" value="ECO:0007669"/>
    <property type="project" value="UniProtKB-UniRule"/>
</dbReference>
<organism evidence="12 13">
    <name type="scientific">Shouchella lonarensis</name>
    <dbReference type="NCBI Taxonomy" id="1464122"/>
    <lineage>
        <taxon>Bacteria</taxon>
        <taxon>Bacillati</taxon>
        <taxon>Bacillota</taxon>
        <taxon>Bacilli</taxon>
        <taxon>Bacillales</taxon>
        <taxon>Bacillaceae</taxon>
        <taxon>Shouchella</taxon>
    </lineage>
</organism>
<evidence type="ECO:0000256" key="9">
    <source>
        <dbReference type="ARBA" id="ARBA00052017"/>
    </source>
</evidence>
<accession>A0A1G6K177</accession>
<dbReference type="GO" id="GO:0000166">
    <property type="term" value="F:nucleotide binding"/>
    <property type="evidence" value="ECO:0007669"/>
    <property type="project" value="UniProtKB-KW"/>
</dbReference>
<feature type="active site" description="Proton acceptor" evidence="10">
    <location>
        <position position="69"/>
    </location>
</feature>
<feature type="binding site" evidence="10">
    <location>
        <position position="69"/>
    </location>
    <ligand>
        <name>Mg(2+)</name>
        <dbReference type="ChEBI" id="CHEBI:18420"/>
    </ligand>
</feature>
<dbReference type="EC" id="3.6.1.66" evidence="10"/>
<feature type="binding site" evidence="10">
    <location>
        <position position="70"/>
    </location>
    <ligand>
        <name>substrate</name>
    </ligand>
</feature>
<keyword evidence="5 10" id="KW-0378">Hydrolase</keyword>
<evidence type="ECO:0000256" key="6">
    <source>
        <dbReference type="ARBA" id="ARBA00022842"/>
    </source>
</evidence>
<dbReference type="GO" id="GO:0017111">
    <property type="term" value="F:ribonucleoside triphosphate phosphatase activity"/>
    <property type="evidence" value="ECO:0007669"/>
    <property type="project" value="InterPro"/>
</dbReference>
<proteinExistence type="inferred from homology"/>
<dbReference type="InterPro" id="IPR002637">
    <property type="entry name" value="RdgB/HAM1"/>
</dbReference>
<sequence length="204" mass="22148">MSEIIIATENQGKIAEFEAMLSPTWEVKSLYDYPTCPSIIEDGATFHENAAKKSETLSRFLGKTVIADDSGLMIDALDGAPGVYSARYAGESRSDEENIKKVLSELAEMAPSQRTARFYCVIAISEPGSKPRFVEGTCEGSIAIEPSGTHGFGYDPIFFVPAYGKTMAQLSPEVKNKISHRAKALAVLKQVIGGTKNESIDCQR</sequence>
<dbReference type="SUPFAM" id="SSF52972">
    <property type="entry name" value="ITPase-like"/>
    <property type="match status" value="1"/>
</dbReference>
<dbReference type="CDD" id="cd00515">
    <property type="entry name" value="HAM1"/>
    <property type="match status" value="1"/>
</dbReference>
<evidence type="ECO:0000313" key="13">
    <source>
        <dbReference type="Proteomes" id="UP000242662"/>
    </source>
</evidence>
<feature type="binding site" evidence="10">
    <location>
        <begin position="152"/>
        <end position="155"/>
    </location>
    <ligand>
        <name>substrate</name>
    </ligand>
</feature>
<dbReference type="NCBIfam" id="NF011397">
    <property type="entry name" value="PRK14822.1"/>
    <property type="match status" value="1"/>
</dbReference>
<comment type="subunit">
    <text evidence="2 10">Homodimer.</text>
</comment>
<comment type="cofactor">
    <cofactor evidence="10">
        <name>Mg(2+)</name>
        <dbReference type="ChEBI" id="CHEBI:18420"/>
    </cofactor>
    <text evidence="10">Binds 1 Mg(2+) ion per subunit.</text>
</comment>
<comment type="caution">
    <text evidence="10">Lacks conserved residue(s) required for the propagation of feature annotation.</text>
</comment>
<dbReference type="InterPro" id="IPR029001">
    <property type="entry name" value="ITPase-like_fam"/>
</dbReference>
<comment type="similarity">
    <text evidence="1 10 11">Belongs to the HAM1 NTPase family.</text>
</comment>
<evidence type="ECO:0000313" key="12">
    <source>
        <dbReference type="EMBL" id="SDC24734.1"/>
    </source>
</evidence>
<dbReference type="GO" id="GO:0009117">
    <property type="term" value="P:nucleotide metabolic process"/>
    <property type="evidence" value="ECO:0007669"/>
    <property type="project" value="UniProtKB-KW"/>
</dbReference>
<dbReference type="GO" id="GO:0036220">
    <property type="term" value="F:ITP diphosphatase activity"/>
    <property type="evidence" value="ECO:0007669"/>
    <property type="project" value="UniProtKB-UniRule"/>
</dbReference>
<comment type="catalytic activity">
    <reaction evidence="10">
        <text>ITP + H2O = IMP + diphosphate + H(+)</text>
        <dbReference type="Rhea" id="RHEA:29399"/>
        <dbReference type="ChEBI" id="CHEBI:15377"/>
        <dbReference type="ChEBI" id="CHEBI:15378"/>
        <dbReference type="ChEBI" id="CHEBI:33019"/>
        <dbReference type="ChEBI" id="CHEBI:58053"/>
        <dbReference type="ChEBI" id="CHEBI:61402"/>
        <dbReference type="EC" id="3.6.1.66"/>
    </reaction>
</comment>
<evidence type="ECO:0000256" key="7">
    <source>
        <dbReference type="ARBA" id="ARBA00023080"/>
    </source>
</evidence>
<dbReference type="GO" id="GO:0005829">
    <property type="term" value="C:cytosol"/>
    <property type="evidence" value="ECO:0007669"/>
    <property type="project" value="TreeGrafter"/>
</dbReference>
<protein>
    <recommendedName>
        <fullName evidence="10">dITP/XTP pyrophosphatase</fullName>
        <ecNumber evidence="10">3.6.1.66</ecNumber>
    </recommendedName>
    <alternativeName>
        <fullName evidence="10">Non-canonical purine NTP pyrophosphatase</fullName>
    </alternativeName>
    <alternativeName>
        <fullName evidence="10">Non-standard purine NTP pyrophosphatase</fullName>
    </alternativeName>
    <alternativeName>
        <fullName evidence="10">Nucleoside-triphosphate diphosphatase</fullName>
    </alternativeName>
    <alternativeName>
        <fullName evidence="10">Nucleoside-triphosphate pyrophosphatase</fullName>
        <shortName evidence="10">NTPase</shortName>
    </alternativeName>
</protein>
<dbReference type="Gene3D" id="3.90.950.10">
    <property type="match status" value="1"/>
</dbReference>
<dbReference type="Pfam" id="PF01725">
    <property type="entry name" value="Ham1p_like"/>
    <property type="match status" value="1"/>
</dbReference>
<reference evidence="13" key="1">
    <citation type="submission" date="2016-09" db="EMBL/GenBank/DDBJ databases">
        <authorList>
            <person name="Varghese N."/>
            <person name="Submissions S."/>
        </authorList>
    </citation>
    <scope>NUCLEOTIDE SEQUENCE [LARGE SCALE GENOMIC DNA]</scope>
    <source>
        <strain evidence="13">25nlg</strain>
    </source>
</reference>
<dbReference type="GO" id="GO:0036222">
    <property type="term" value="F:XTP diphosphatase activity"/>
    <property type="evidence" value="ECO:0007669"/>
    <property type="project" value="UniProtKB-UniRule"/>
</dbReference>
<feature type="binding site" evidence="10">
    <location>
        <begin position="180"/>
        <end position="181"/>
    </location>
    <ligand>
        <name>substrate</name>
    </ligand>
</feature>
<keyword evidence="13" id="KW-1185">Reference proteome</keyword>
<feature type="binding site" evidence="10">
    <location>
        <position position="175"/>
    </location>
    <ligand>
        <name>substrate</name>
    </ligand>
</feature>
<dbReference type="InterPro" id="IPR020922">
    <property type="entry name" value="dITP/XTP_pyrophosphatase"/>
</dbReference>
<dbReference type="GO" id="GO:0046872">
    <property type="term" value="F:metal ion binding"/>
    <property type="evidence" value="ECO:0007669"/>
    <property type="project" value="UniProtKB-KW"/>
</dbReference>
<keyword evidence="3 10" id="KW-0479">Metal-binding</keyword>
<evidence type="ECO:0000256" key="5">
    <source>
        <dbReference type="ARBA" id="ARBA00022801"/>
    </source>
</evidence>
<dbReference type="GO" id="GO:0009146">
    <property type="term" value="P:purine nucleoside triphosphate catabolic process"/>
    <property type="evidence" value="ECO:0007669"/>
    <property type="project" value="UniProtKB-UniRule"/>
</dbReference>
<evidence type="ECO:0000256" key="1">
    <source>
        <dbReference type="ARBA" id="ARBA00008023"/>
    </source>
</evidence>
<evidence type="ECO:0000256" key="8">
    <source>
        <dbReference type="ARBA" id="ARBA00051875"/>
    </source>
</evidence>
<dbReference type="HAMAP" id="MF_01405">
    <property type="entry name" value="Non_canon_purine_NTPase"/>
    <property type="match status" value="1"/>
</dbReference>
<dbReference type="RefSeq" id="WP_090775771.1">
    <property type="nucleotide sequence ID" value="NZ_FMYM01000006.1"/>
</dbReference>
<dbReference type="NCBIfam" id="TIGR00042">
    <property type="entry name" value="RdgB/HAM1 family non-canonical purine NTP pyrophosphatase"/>
    <property type="match status" value="1"/>
</dbReference>
<comment type="catalytic activity">
    <reaction evidence="9 10">
        <text>XTP + H2O = XMP + diphosphate + H(+)</text>
        <dbReference type="Rhea" id="RHEA:28610"/>
        <dbReference type="ChEBI" id="CHEBI:15377"/>
        <dbReference type="ChEBI" id="CHEBI:15378"/>
        <dbReference type="ChEBI" id="CHEBI:33019"/>
        <dbReference type="ChEBI" id="CHEBI:57464"/>
        <dbReference type="ChEBI" id="CHEBI:61314"/>
        <dbReference type="EC" id="3.6.1.66"/>
    </reaction>
</comment>
<keyword evidence="6 10" id="KW-0460">Magnesium</keyword>